<dbReference type="EMBL" id="CP025938">
    <property type="protein sequence ID" value="AUS05543.1"/>
    <property type="molecule type" value="Genomic_DNA"/>
</dbReference>
<dbReference type="Proteomes" id="UP000236592">
    <property type="component" value="Chromosome"/>
</dbReference>
<feature type="chain" id="PRO_5014331624" evidence="1">
    <location>
        <begin position="29"/>
        <end position="261"/>
    </location>
</feature>
<feature type="signal peptide" evidence="1">
    <location>
        <begin position="1"/>
        <end position="28"/>
    </location>
</feature>
<evidence type="ECO:0000313" key="3">
    <source>
        <dbReference type="EMBL" id="AUS05543.1"/>
    </source>
</evidence>
<reference evidence="4" key="1">
    <citation type="submission" date="2018-01" db="EMBL/GenBank/DDBJ databases">
        <title>Complete genome of Tamlana sp. UJ94.</title>
        <authorList>
            <person name="Jung J."/>
            <person name="Chung D."/>
            <person name="Bae S.S."/>
            <person name="Baek K."/>
        </authorList>
    </citation>
    <scope>NUCLEOTIDE SEQUENCE [LARGE SCALE GENOMIC DNA]</scope>
    <source>
        <strain evidence="4">UJ94</strain>
    </source>
</reference>
<dbReference type="PROSITE" id="PS51257">
    <property type="entry name" value="PROKAR_LIPOPROTEIN"/>
    <property type="match status" value="1"/>
</dbReference>
<dbReference type="PANTHER" id="PTHR46361:SF3">
    <property type="entry name" value="ELECTRON CARRIER_ PROTEIN DISULFIDE OXIDOREDUCTASE"/>
    <property type="match status" value="1"/>
</dbReference>
<protein>
    <submittedName>
        <fullName evidence="3">DUF547 domain-containing protein</fullName>
    </submittedName>
</protein>
<proteinExistence type="predicted"/>
<dbReference type="Pfam" id="PF04784">
    <property type="entry name" value="DUF547"/>
    <property type="match status" value="1"/>
</dbReference>
<sequence>MLQHKKQKNKRMKWFIFWICLVSTMACFSLQTPDITSKTNTVSTENRKYFNHRLWHDLLQKHVSNQGKVNYKGFIKDEKKLQDYINQLGKNTPQSEWSREEKLAYWINAYNALTIDLIIRNYPIESIKDIKHPWKQKLWTLGGDTYNLHDIEHKILIKMDEPRIHFAIVCAAVSCPKLQNSAFIASKLKLQLNQAATDFLNDSTKNSISENDLELSKIFQWFTNDFKQNGTLIDFINQYTTVPISAKAKIQYKSYIWKLNE</sequence>
<dbReference type="OrthoDB" id="526867at2"/>
<evidence type="ECO:0000259" key="2">
    <source>
        <dbReference type="Pfam" id="PF04784"/>
    </source>
</evidence>
<gene>
    <name evidence="3" type="ORF">C1A40_08715</name>
</gene>
<keyword evidence="1" id="KW-0732">Signal</keyword>
<name>A0A2I7SI22_9FLAO</name>
<accession>A0A2I7SI22</accession>
<dbReference type="KEGG" id="taj:C1A40_08715"/>
<keyword evidence="4" id="KW-1185">Reference proteome</keyword>
<evidence type="ECO:0000256" key="1">
    <source>
        <dbReference type="SAM" id="SignalP"/>
    </source>
</evidence>
<organism evidence="3 4">
    <name type="scientific">Pseudotamlana carrageenivorans</name>
    <dbReference type="NCBI Taxonomy" id="2069432"/>
    <lineage>
        <taxon>Bacteria</taxon>
        <taxon>Pseudomonadati</taxon>
        <taxon>Bacteroidota</taxon>
        <taxon>Flavobacteriia</taxon>
        <taxon>Flavobacteriales</taxon>
        <taxon>Flavobacteriaceae</taxon>
        <taxon>Pseudotamlana</taxon>
    </lineage>
</organism>
<feature type="domain" description="DUF547" evidence="2">
    <location>
        <begin position="95"/>
        <end position="200"/>
    </location>
</feature>
<dbReference type="InterPro" id="IPR006869">
    <property type="entry name" value="DUF547"/>
</dbReference>
<dbReference type="PANTHER" id="PTHR46361">
    <property type="entry name" value="ELECTRON CARRIER/ PROTEIN DISULFIDE OXIDOREDUCTASE"/>
    <property type="match status" value="1"/>
</dbReference>
<dbReference type="AlphaFoldDB" id="A0A2I7SI22"/>
<evidence type="ECO:0000313" key="4">
    <source>
        <dbReference type="Proteomes" id="UP000236592"/>
    </source>
</evidence>